<accession>A0A2W2D9W5</accession>
<sequence length="98" mass="11108">MYRTPQPLPEVAPGTLLRLEPGDWSYGRDLTPGTPVAVTVASVRDLPNRSDEWVWVLGHRPECEYPHVDRHPPCMEVRVSVAALRRQKSALRRQKSAP</sequence>
<dbReference type="OrthoDB" id="3385386at2"/>
<proteinExistence type="predicted"/>
<dbReference type="EMBL" id="POTY01000284">
    <property type="protein sequence ID" value="PZG08822.1"/>
    <property type="molecule type" value="Genomic_DNA"/>
</dbReference>
<reference evidence="1 2" key="1">
    <citation type="submission" date="2018-01" db="EMBL/GenBank/DDBJ databases">
        <title>Draft genome sequence of Jishengella sp. NA12.</title>
        <authorList>
            <person name="Sahin N."/>
            <person name="Ay H."/>
            <person name="Saygin H."/>
        </authorList>
    </citation>
    <scope>NUCLEOTIDE SEQUENCE [LARGE SCALE GENOMIC DNA]</scope>
    <source>
        <strain evidence="1 2">NA12</strain>
    </source>
</reference>
<dbReference type="Proteomes" id="UP000248924">
    <property type="component" value="Unassembled WGS sequence"/>
</dbReference>
<keyword evidence="2" id="KW-1185">Reference proteome</keyword>
<protein>
    <submittedName>
        <fullName evidence="1">Uncharacterized protein</fullName>
    </submittedName>
</protein>
<organism evidence="1 2">
    <name type="scientific">Micromonospora craterilacus</name>
    <dbReference type="NCBI Taxonomy" id="1655439"/>
    <lineage>
        <taxon>Bacteria</taxon>
        <taxon>Bacillati</taxon>
        <taxon>Actinomycetota</taxon>
        <taxon>Actinomycetes</taxon>
        <taxon>Micromonosporales</taxon>
        <taxon>Micromonosporaceae</taxon>
        <taxon>Micromonospora</taxon>
    </lineage>
</organism>
<evidence type="ECO:0000313" key="1">
    <source>
        <dbReference type="EMBL" id="PZG08822.1"/>
    </source>
</evidence>
<name>A0A2W2D9W5_9ACTN</name>
<dbReference type="RefSeq" id="WP_111218821.1">
    <property type="nucleotide sequence ID" value="NZ_POTY01000284.1"/>
</dbReference>
<comment type="caution">
    <text evidence="1">The sequence shown here is derived from an EMBL/GenBank/DDBJ whole genome shotgun (WGS) entry which is preliminary data.</text>
</comment>
<gene>
    <name evidence="1" type="ORF">C1I95_29635</name>
</gene>
<dbReference type="AlphaFoldDB" id="A0A2W2D9W5"/>
<evidence type="ECO:0000313" key="2">
    <source>
        <dbReference type="Proteomes" id="UP000248924"/>
    </source>
</evidence>